<dbReference type="Proteomes" id="UP000887580">
    <property type="component" value="Unplaced"/>
</dbReference>
<organism evidence="1 2">
    <name type="scientific">Panagrolaimus sp. PS1159</name>
    <dbReference type="NCBI Taxonomy" id="55785"/>
    <lineage>
        <taxon>Eukaryota</taxon>
        <taxon>Metazoa</taxon>
        <taxon>Ecdysozoa</taxon>
        <taxon>Nematoda</taxon>
        <taxon>Chromadorea</taxon>
        <taxon>Rhabditida</taxon>
        <taxon>Tylenchina</taxon>
        <taxon>Panagrolaimomorpha</taxon>
        <taxon>Panagrolaimoidea</taxon>
        <taxon>Panagrolaimidae</taxon>
        <taxon>Panagrolaimus</taxon>
    </lineage>
</organism>
<name>A0AC35GXB2_9BILA</name>
<evidence type="ECO:0000313" key="1">
    <source>
        <dbReference type="Proteomes" id="UP000887580"/>
    </source>
</evidence>
<reference evidence="2" key="1">
    <citation type="submission" date="2022-11" db="UniProtKB">
        <authorList>
            <consortium name="WormBaseParasite"/>
        </authorList>
    </citation>
    <scope>IDENTIFICATION</scope>
</reference>
<sequence>MYGLQAKIKTEHKFAVIREGLQIEIPVNELVVGDIAQIKYGDLLPADGIIIQCNDLKIDESSLTGESDLIKKSVEKDPMLLSGTNVMEGSAPKSERAKRSSAGDNPKEAEEGVNESLLTDEKEKESKKKKKKSEKKEKSVLQTKLTKLAIKIGYGGTAIALATFLVLIIRFCLQQYVFEKKPFEWTDLKIFINFFIIGVTVLVLAVPEGLPLAVTLSLAYSVKKV</sequence>
<evidence type="ECO:0000313" key="2">
    <source>
        <dbReference type="WBParaSite" id="PS1159_v2.g9524.t1"/>
    </source>
</evidence>
<proteinExistence type="predicted"/>
<protein>
    <submittedName>
        <fullName evidence="2">Plasma membrane calcium ATPase</fullName>
    </submittedName>
</protein>
<accession>A0AC35GXB2</accession>
<dbReference type="WBParaSite" id="PS1159_v2.g9524.t1">
    <property type="protein sequence ID" value="PS1159_v2.g9524.t1"/>
    <property type="gene ID" value="PS1159_v2.g9524"/>
</dbReference>